<proteinExistence type="predicted"/>
<sequence length="156" mass="16812">MKKNLTKILALGMVVFSLVACGGGSDGPDTEAPTISISKPNSTDLYKRGSDLPLIATFKDNRGLDKCVITIEYQGVTPKQAILKGIDTPWAPAENNEKHEINFNAEKTSDVNETQLFNVPIENSCSSGTYTLTFTITDTAEEPNTTVETLDIQIGG</sequence>
<comment type="caution">
    <text evidence="2">The sequence shown here is derived from an EMBL/GenBank/DDBJ whole genome shotgun (WGS) entry which is preliminary data.</text>
</comment>
<keyword evidence="1" id="KW-0732">Signal</keyword>
<dbReference type="PROSITE" id="PS51257">
    <property type="entry name" value="PROKAR_LIPOPROTEIN"/>
    <property type="match status" value="1"/>
</dbReference>
<reference evidence="2" key="2">
    <citation type="submission" date="2021-04" db="EMBL/GenBank/DDBJ databases">
        <authorList>
            <person name="Zhang T."/>
            <person name="Zhang Y."/>
            <person name="Lu D."/>
            <person name="Zuo D."/>
            <person name="Du Z."/>
        </authorList>
    </citation>
    <scope>NUCLEOTIDE SEQUENCE</scope>
    <source>
        <strain evidence="2">JR1</strain>
    </source>
</reference>
<dbReference type="Gene3D" id="2.60.40.10">
    <property type="entry name" value="Immunoglobulins"/>
    <property type="match status" value="1"/>
</dbReference>
<dbReference type="RefSeq" id="WP_212190207.1">
    <property type="nucleotide sequence ID" value="NZ_JAGTAR010000012.1"/>
</dbReference>
<reference evidence="2" key="1">
    <citation type="journal article" date="2018" name="Int. J. Syst. Evol. Microbiol.">
        <title>Carboxylicivirga sediminis sp. nov., isolated from coastal sediment.</title>
        <authorList>
            <person name="Wang F.Q."/>
            <person name="Ren L.H."/>
            <person name="Zou R.J."/>
            <person name="Sun Y.Z."/>
            <person name="Liu X.J."/>
            <person name="Jiang F."/>
            <person name="Liu L.J."/>
        </authorList>
    </citation>
    <scope>NUCLEOTIDE SEQUENCE</scope>
    <source>
        <strain evidence="2">JR1</strain>
    </source>
</reference>
<dbReference type="InterPro" id="IPR013783">
    <property type="entry name" value="Ig-like_fold"/>
</dbReference>
<evidence type="ECO:0000313" key="3">
    <source>
        <dbReference type="Proteomes" id="UP000679220"/>
    </source>
</evidence>
<dbReference type="EMBL" id="JAGTAR010000012">
    <property type="protein sequence ID" value="MBR8535833.1"/>
    <property type="molecule type" value="Genomic_DNA"/>
</dbReference>
<dbReference type="InterPro" id="IPR027829">
    <property type="entry name" value="DUF4625"/>
</dbReference>
<dbReference type="Pfam" id="PF15418">
    <property type="entry name" value="DUF4625"/>
    <property type="match status" value="1"/>
</dbReference>
<dbReference type="Proteomes" id="UP000679220">
    <property type="component" value="Unassembled WGS sequence"/>
</dbReference>
<feature type="chain" id="PRO_5037139235" evidence="1">
    <location>
        <begin position="23"/>
        <end position="156"/>
    </location>
</feature>
<feature type="signal peptide" evidence="1">
    <location>
        <begin position="1"/>
        <end position="22"/>
    </location>
</feature>
<accession>A0A941F311</accession>
<evidence type="ECO:0000313" key="2">
    <source>
        <dbReference type="EMBL" id="MBR8535833.1"/>
    </source>
</evidence>
<gene>
    <name evidence="2" type="ORF">KDU71_09725</name>
</gene>
<evidence type="ECO:0000256" key="1">
    <source>
        <dbReference type="SAM" id="SignalP"/>
    </source>
</evidence>
<protein>
    <submittedName>
        <fullName evidence="2">DUF4625 domain-containing protein</fullName>
    </submittedName>
</protein>
<name>A0A941F311_9BACT</name>
<keyword evidence="3" id="KW-1185">Reference proteome</keyword>
<organism evidence="2 3">
    <name type="scientific">Carboxylicivirga sediminis</name>
    <dbReference type="NCBI Taxonomy" id="2006564"/>
    <lineage>
        <taxon>Bacteria</taxon>
        <taxon>Pseudomonadati</taxon>
        <taxon>Bacteroidota</taxon>
        <taxon>Bacteroidia</taxon>
        <taxon>Marinilabiliales</taxon>
        <taxon>Marinilabiliaceae</taxon>
        <taxon>Carboxylicivirga</taxon>
    </lineage>
</organism>
<dbReference type="AlphaFoldDB" id="A0A941F311"/>